<dbReference type="GO" id="GO:0005524">
    <property type="term" value="F:ATP binding"/>
    <property type="evidence" value="ECO:0007669"/>
    <property type="project" value="InterPro"/>
</dbReference>
<evidence type="ECO:0000259" key="2">
    <source>
        <dbReference type="Pfam" id="PF01695"/>
    </source>
</evidence>
<dbReference type="CDD" id="cd00009">
    <property type="entry name" value="AAA"/>
    <property type="match status" value="1"/>
</dbReference>
<feature type="coiled-coil region" evidence="1">
    <location>
        <begin position="61"/>
        <end position="88"/>
    </location>
</feature>
<dbReference type="AlphaFoldDB" id="A0AA48L1G4"/>
<dbReference type="PANTHER" id="PTHR30050">
    <property type="entry name" value="CHROMOSOMAL REPLICATION INITIATOR PROTEIN DNAA"/>
    <property type="match status" value="1"/>
</dbReference>
<evidence type="ECO:0000313" key="3">
    <source>
        <dbReference type="EMBL" id="BED92745.1"/>
    </source>
</evidence>
<gene>
    <name evidence="3" type="ORF">RsTaC01_0605</name>
</gene>
<dbReference type="Gene3D" id="3.40.50.300">
    <property type="entry name" value="P-loop containing nucleotide triphosphate hydrolases"/>
    <property type="match status" value="1"/>
</dbReference>
<dbReference type="SUPFAM" id="SSF52540">
    <property type="entry name" value="P-loop containing nucleoside triphosphate hydrolases"/>
    <property type="match status" value="1"/>
</dbReference>
<dbReference type="Pfam" id="PF01695">
    <property type="entry name" value="IstB_IS21"/>
    <property type="match status" value="1"/>
</dbReference>
<proteinExistence type="predicted"/>
<dbReference type="InterPro" id="IPR027417">
    <property type="entry name" value="P-loop_NTPase"/>
</dbReference>
<dbReference type="Proteomes" id="UP001335720">
    <property type="component" value="Chromosome"/>
</dbReference>
<name>A0AA48L1G4_9FIRM</name>
<protein>
    <submittedName>
        <fullName evidence="3">DNA replication protein DnaC</fullName>
    </submittedName>
</protein>
<dbReference type="GO" id="GO:0006260">
    <property type="term" value="P:DNA replication"/>
    <property type="evidence" value="ECO:0007669"/>
    <property type="project" value="TreeGrafter"/>
</dbReference>
<dbReference type="PANTHER" id="PTHR30050:SF4">
    <property type="entry name" value="ATP-BINDING PROTEIN RV3427C IN INSERTION SEQUENCE-RELATED"/>
    <property type="match status" value="1"/>
</dbReference>
<reference evidence="3" key="1">
    <citation type="journal article" date="2023" name="ISME J.">
        <title>Emergence of putative energy parasites within Clostridia revealed by genome analysis of a novel endosymbiotic clade.</title>
        <authorList>
            <person name="Takahashi K."/>
            <person name="Kuwahara H."/>
            <person name="Horikawa Y."/>
            <person name="Izawa K."/>
            <person name="Kato D."/>
            <person name="Inagaki T."/>
            <person name="Yuki M."/>
            <person name="Ohkuma M."/>
            <person name="Hongoh Y."/>
        </authorList>
    </citation>
    <scope>NUCLEOTIDE SEQUENCE</scope>
    <source>
        <strain evidence="3">RsTa-C01</strain>
    </source>
</reference>
<accession>A0AA48L1G4</accession>
<dbReference type="EMBL" id="AP027925">
    <property type="protein sequence ID" value="BED92745.1"/>
    <property type="molecule type" value="Genomic_DNA"/>
</dbReference>
<sequence length="314" mass="37022">MKYDLKVFEKVRNEIYNLKILKIEEAKKRQKLLYEKYPEIENYRNIKKSVSAEIAKIIINKQDVPEELKKLKEKVENLNKKIEKILKFENLNLSYFEINYNCKICDDTGFKRNGTMCDCFKELLKKENVKNLREFENFKFEDFDLKHYSFKNLSEMKIILNFCKDYAKKFNFSFESVVMTGKTGLGKTHLAIAIADVLIGKNFSVIYSSFPEIVANLEKSRFSKNFNYDNLIDCDFLILDDFGEESRSNFSNSIVYNIINNRILLKKPYIIITNLSVAEVEINYSEKIFSRILGSCKILCFVGKDMRVKKSYKT</sequence>
<feature type="domain" description="IstB-like ATP-binding" evidence="2">
    <location>
        <begin position="168"/>
        <end position="312"/>
    </location>
</feature>
<evidence type="ECO:0000256" key="1">
    <source>
        <dbReference type="SAM" id="Coils"/>
    </source>
</evidence>
<dbReference type="InterPro" id="IPR002611">
    <property type="entry name" value="IstB_ATP-bd"/>
</dbReference>
<dbReference type="KEGG" id="ptrh:RsTaC01_0605"/>
<dbReference type="NCBIfam" id="NF005304">
    <property type="entry name" value="PRK06835.1"/>
    <property type="match status" value="1"/>
</dbReference>
<keyword evidence="1" id="KW-0175">Coiled coil</keyword>
<organism evidence="3">
    <name type="scientific">Candidatus Paraimprobicoccus trichonymphae</name>
    <dbReference type="NCBI Taxonomy" id="3033793"/>
    <lineage>
        <taxon>Bacteria</taxon>
        <taxon>Bacillati</taxon>
        <taxon>Bacillota</taxon>
        <taxon>Clostridia</taxon>
        <taxon>Candidatus Paraimprobicoccus</taxon>
    </lineage>
</organism>